<keyword evidence="2" id="KW-0732">Signal</keyword>
<sequence length="262" mass="27377">MKVFAIATVCLVVASCAWAAPSVQDNKIESDSTFTRAARYLGSCLESDDMTTCLAVKGITALNRAARSNNIELINGVTFKRDPATPVQRAGRAMSENDVYSQLPEDSDERAGRLVDMAVESATDFLGSHNLEVKVPAEATQEIARALDEGRGKLKKMIGPIALAIGAKVFAIVPLLLGGLALLTTKAIIVAKIALFLALLLGGSKLFGSKLGGSLGGGYSNNVGWSGASTGGWSSGASSAYPYARSMNDAQELAYAGQVNEQ</sequence>
<evidence type="ECO:0000256" key="1">
    <source>
        <dbReference type="SAM" id="Phobius"/>
    </source>
</evidence>
<name>A0A1I8M3X5_MUSDO</name>
<dbReference type="EnsemblMetazoa" id="MDOA001001-RA">
    <property type="protein sequence ID" value="MDOA001001-PA"/>
    <property type="gene ID" value="MDOA001001"/>
</dbReference>
<keyword evidence="1" id="KW-0812">Transmembrane</keyword>
<dbReference type="PANTHER" id="PTHR21879:SF17">
    <property type="entry name" value="LD24139P"/>
    <property type="match status" value="1"/>
</dbReference>
<dbReference type="VEuPathDB" id="VectorBase:MDOA001001"/>
<evidence type="ECO:0000313" key="5">
    <source>
        <dbReference type="RefSeq" id="XP_005176897.1"/>
    </source>
</evidence>
<dbReference type="AlphaFoldDB" id="A0A1I8M3X5"/>
<feature type="transmembrane region" description="Helical" evidence="1">
    <location>
        <begin position="161"/>
        <end position="182"/>
    </location>
</feature>
<feature type="chain" id="PRO_5044559795" evidence="2">
    <location>
        <begin position="20"/>
        <end position="262"/>
    </location>
</feature>
<keyword evidence="4" id="KW-1185">Reference proteome</keyword>
<dbReference type="InterPro" id="IPR012464">
    <property type="entry name" value="DUF1676"/>
</dbReference>
<organism evidence="3">
    <name type="scientific">Musca domestica</name>
    <name type="common">House fly</name>
    <dbReference type="NCBI Taxonomy" id="7370"/>
    <lineage>
        <taxon>Eukaryota</taxon>
        <taxon>Metazoa</taxon>
        <taxon>Ecdysozoa</taxon>
        <taxon>Arthropoda</taxon>
        <taxon>Hexapoda</taxon>
        <taxon>Insecta</taxon>
        <taxon>Pterygota</taxon>
        <taxon>Neoptera</taxon>
        <taxon>Endopterygota</taxon>
        <taxon>Diptera</taxon>
        <taxon>Brachycera</taxon>
        <taxon>Muscomorpha</taxon>
        <taxon>Muscoidea</taxon>
        <taxon>Muscidae</taxon>
        <taxon>Musca</taxon>
    </lineage>
</organism>
<dbReference type="VEuPathDB" id="VectorBase:MDOMA2_001288"/>
<dbReference type="Pfam" id="PF07898">
    <property type="entry name" value="DUF1676"/>
    <property type="match status" value="1"/>
</dbReference>
<evidence type="ECO:0000256" key="2">
    <source>
        <dbReference type="SAM" id="SignalP"/>
    </source>
</evidence>
<keyword evidence="1" id="KW-0472">Membrane</keyword>
<dbReference type="PANTHER" id="PTHR21879">
    <property type="entry name" value="FI03362P-RELATED-RELATED"/>
    <property type="match status" value="1"/>
</dbReference>
<protein>
    <submittedName>
        <fullName evidence="5">Uncharacterized protein LOC101890810</fullName>
    </submittedName>
</protein>
<dbReference type="eggNOG" id="ENOG502S32N">
    <property type="taxonomic scope" value="Eukaryota"/>
</dbReference>
<dbReference type="RefSeq" id="XP_005176897.1">
    <property type="nucleotide sequence ID" value="XM_005176840.3"/>
</dbReference>
<keyword evidence="1" id="KW-1133">Transmembrane helix</keyword>
<dbReference type="PROSITE" id="PS51257">
    <property type="entry name" value="PROKAR_LIPOPROTEIN"/>
    <property type="match status" value="1"/>
</dbReference>
<dbReference type="Proteomes" id="UP001652621">
    <property type="component" value="Unplaced"/>
</dbReference>
<feature type="signal peptide" evidence="2">
    <location>
        <begin position="1"/>
        <end position="19"/>
    </location>
</feature>
<feature type="transmembrane region" description="Helical" evidence="1">
    <location>
        <begin position="189"/>
        <end position="207"/>
    </location>
</feature>
<proteinExistence type="predicted"/>
<reference evidence="5" key="2">
    <citation type="submission" date="2025-04" db="UniProtKB">
        <authorList>
            <consortium name="RefSeq"/>
        </authorList>
    </citation>
    <scope>IDENTIFICATION</scope>
    <source>
        <strain evidence="5">Aabys</strain>
    </source>
</reference>
<gene>
    <name evidence="3" type="primary">101890810</name>
    <name evidence="5" type="synonym">LOC101890810</name>
</gene>
<dbReference type="KEGG" id="mde:101890810"/>
<evidence type="ECO:0000313" key="3">
    <source>
        <dbReference type="EnsemblMetazoa" id="MDOA001001-PA"/>
    </source>
</evidence>
<accession>A0A1I8M3X5</accession>
<dbReference type="OrthoDB" id="8191402at2759"/>
<evidence type="ECO:0000313" key="4">
    <source>
        <dbReference type="Proteomes" id="UP001652621"/>
    </source>
</evidence>
<dbReference type="GO" id="GO:0016020">
    <property type="term" value="C:membrane"/>
    <property type="evidence" value="ECO:0007669"/>
    <property type="project" value="TreeGrafter"/>
</dbReference>
<dbReference type="STRING" id="7370.A0A1I8M3X5"/>
<reference evidence="3" key="1">
    <citation type="submission" date="2020-05" db="UniProtKB">
        <authorList>
            <consortium name="EnsemblMetazoa"/>
        </authorList>
    </citation>
    <scope>IDENTIFICATION</scope>
    <source>
        <strain evidence="3">Aabys</strain>
    </source>
</reference>